<comment type="caution">
    <text evidence="11">The sequence shown here is derived from an EMBL/GenBank/DDBJ whole genome shotgun (WGS) entry which is preliminary data.</text>
</comment>
<dbReference type="PROSITE" id="PS00108">
    <property type="entry name" value="PROTEIN_KINASE_ST"/>
    <property type="match status" value="1"/>
</dbReference>
<dbReference type="GO" id="GO:0000776">
    <property type="term" value="C:kinetochore"/>
    <property type="evidence" value="ECO:0007669"/>
    <property type="project" value="TreeGrafter"/>
</dbReference>
<accession>A0A0F4GYF9</accession>
<dbReference type="GO" id="GO:0005524">
    <property type="term" value="F:ATP binding"/>
    <property type="evidence" value="ECO:0007669"/>
    <property type="project" value="UniProtKB-UniRule"/>
</dbReference>
<feature type="region of interest" description="Disordered" evidence="8">
    <location>
        <begin position="384"/>
        <end position="456"/>
    </location>
</feature>
<dbReference type="InterPro" id="IPR017441">
    <property type="entry name" value="Protein_kinase_ATP_BS"/>
</dbReference>
<dbReference type="OrthoDB" id="408964at2759"/>
<feature type="region of interest" description="Disordered" evidence="8">
    <location>
        <begin position="513"/>
        <end position="594"/>
    </location>
</feature>
<feature type="binding site" evidence="6">
    <location>
        <position position="56"/>
    </location>
    <ligand>
        <name>ATP</name>
        <dbReference type="ChEBI" id="CHEBI:30616"/>
    </ligand>
</feature>
<dbReference type="PANTHER" id="PTHR24345:SF0">
    <property type="entry name" value="CELL CYCLE SERINE_THREONINE-PROTEIN KINASE CDC5_MSD2"/>
    <property type="match status" value="1"/>
</dbReference>
<evidence type="ECO:0000256" key="3">
    <source>
        <dbReference type="ARBA" id="ARBA00022741"/>
    </source>
</evidence>
<feature type="compositionally biased region" description="Low complexity" evidence="8">
    <location>
        <begin position="624"/>
        <end position="638"/>
    </location>
</feature>
<evidence type="ECO:0000256" key="8">
    <source>
        <dbReference type="SAM" id="MobiDB-lite"/>
    </source>
</evidence>
<protein>
    <recommendedName>
        <fullName evidence="7">Serine/threonine-protein kinase</fullName>
        <ecNumber evidence="7">2.7.11.21</ecNumber>
    </recommendedName>
</protein>
<dbReference type="EMBL" id="LAFY01000050">
    <property type="protein sequence ID" value="KJY02427.1"/>
    <property type="molecule type" value="Genomic_DNA"/>
</dbReference>
<dbReference type="SUPFAM" id="SSF56112">
    <property type="entry name" value="Protein kinase-like (PK-like)"/>
    <property type="match status" value="1"/>
</dbReference>
<evidence type="ECO:0000256" key="1">
    <source>
        <dbReference type="ARBA" id="ARBA00022527"/>
    </source>
</evidence>
<feature type="domain" description="Protein kinase" evidence="9">
    <location>
        <begin position="23"/>
        <end position="287"/>
    </location>
</feature>
<name>A0A0F4GYF9_9PEZI</name>
<keyword evidence="1 7" id="KW-0723">Serine/threonine-protein kinase</keyword>
<reference evidence="11 12" key="1">
    <citation type="submission" date="2015-03" db="EMBL/GenBank/DDBJ databases">
        <title>RNA-seq based gene annotation and comparative genomics of four Zymoseptoria species reveal species-specific pathogenicity related genes and transposable element activity.</title>
        <authorList>
            <person name="Grandaubert J."/>
            <person name="Bhattacharyya A."/>
            <person name="Stukenbrock E.H."/>
        </authorList>
    </citation>
    <scope>NUCLEOTIDE SEQUENCE [LARGE SCALE GENOMIC DNA]</scope>
    <source>
        <strain evidence="11 12">Zb18110</strain>
    </source>
</reference>
<dbReference type="PROSITE" id="PS50078">
    <property type="entry name" value="POLO_BOX"/>
    <property type="match status" value="1"/>
</dbReference>
<feature type="region of interest" description="Disordered" evidence="8">
    <location>
        <begin position="619"/>
        <end position="674"/>
    </location>
</feature>
<feature type="region of interest" description="Disordered" evidence="8">
    <location>
        <begin position="1"/>
        <end position="20"/>
    </location>
</feature>
<evidence type="ECO:0000256" key="5">
    <source>
        <dbReference type="ARBA" id="ARBA00022840"/>
    </source>
</evidence>
<evidence type="ECO:0000313" key="12">
    <source>
        <dbReference type="Proteomes" id="UP000033647"/>
    </source>
</evidence>
<evidence type="ECO:0000259" key="10">
    <source>
        <dbReference type="PROSITE" id="PS50078"/>
    </source>
</evidence>
<dbReference type="GO" id="GO:0007052">
    <property type="term" value="P:mitotic spindle organization"/>
    <property type="evidence" value="ECO:0007669"/>
    <property type="project" value="TreeGrafter"/>
</dbReference>
<keyword evidence="12" id="KW-1185">Reference proteome</keyword>
<gene>
    <name evidence="11" type="ORF">TI39_contig53g00010</name>
</gene>
<dbReference type="AlphaFoldDB" id="A0A0F4GYF9"/>
<dbReference type="GO" id="GO:0004674">
    <property type="term" value="F:protein serine/threonine kinase activity"/>
    <property type="evidence" value="ECO:0007669"/>
    <property type="project" value="UniProtKB-KW"/>
</dbReference>
<dbReference type="EC" id="2.7.11.21" evidence="7"/>
<evidence type="ECO:0000256" key="7">
    <source>
        <dbReference type="RuleBase" id="RU361162"/>
    </source>
</evidence>
<feature type="domain" description="POLO box" evidence="10">
    <location>
        <begin position="706"/>
        <end position="804"/>
    </location>
</feature>
<evidence type="ECO:0000313" key="11">
    <source>
        <dbReference type="EMBL" id="KJY02427.1"/>
    </source>
</evidence>
<dbReference type="STRING" id="1047168.A0A0F4GYF9"/>
<feature type="region of interest" description="Disordered" evidence="8">
    <location>
        <begin position="469"/>
        <end position="501"/>
    </location>
</feature>
<dbReference type="SMART" id="SM00220">
    <property type="entry name" value="S_TKc"/>
    <property type="match status" value="1"/>
</dbReference>
<comment type="catalytic activity">
    <reaction evidence="7">
        <text>L-threonyl-[protein] + ATP = O-phospho-L-threonyl-[protein] + ADP + H(+)</text>
        <dbReference type="Rhea" id="RHEA:46608"/>
        <dbReference type="Rhea" id="RHEA-COMP:11060"/>
        <dbReference type="Rhea" id="RHEA-COMP:11605"/>
        <dbReference type="ChEBI" id="CHEBI:15378"/>
        <dbReference type="ChEBI" id="CHEBI:30013"/>
        <dbReference type="ChEBI" id="CHEBI:30616"/>
        <dbReference type="ChEBI" id="CHEBI:61977"/>
        <dbReference type="ChEBI" id="CHEBI:456216"/>
        <dbReference type="EC" id="2.7.11.21"/>
    </reaction>
</comment>
<dbReference type="GO" id="GO:0005816">
    <property type="term" value="C:spindle pole body"/>
    <property type="evidence" value="ECO:0007669"/>
    <property type="project" value="TreeGrafter"/>
</dbReference>
<dbReference type="GO" id="GO:0005634">
    <property type="term" value="C:nucleus"/>
    <property type="evidence" value="ECO:0007669"/>
    <property type="project" value="TreeGrafter"/>
</dbReference>
<keyword evidence="4 7" id="KW-0418">Kinase</keyword>
<dbReference type="Gene3D" id="3.30.1120.30">
    <property type="entry name" value="POLO box domain"/>
    <property type="match status" value="2"/>
</dbReference>
<comment type="similarity">
    <text evidence="7">Belongs to the protein kinase superfamily. Ser/Thr protein kinase family. CDC5/Polo subfamily.</text>
</comment>
<organism evidence="11 12">
    <name type="scientific">Zymoseptoria brevis</name>
    <dbReference type="NCBI Taxonomy" id="1047168"/>
    <lineage>
        <taxon>Eukaryota</taxon>
        <taxon>Fungi</taxon>
        <taxon>Dikarya</taxon>
        <taxon>Ascomycota</taxon>
        <taxon>Pezizomycotina</taxon>
        <taxon>Dothideomycetes</taxon>
        <taxon>Dothideomycetidae</taxon>
        <taxon>Mycosphaerellales</taxon>
        <taxon>Mycosphaerellaceae</taxon>
        <taxon>Zymoseptoria</taxon>
    </lineage>
</organism>
<dbReference type="Pfam" id="PF00069">
    <property type="entry name" value="Pkinase"/>
    <property type="match status" value="1"/>
</dbReference>
<feature type="compositionally biased region" description="Low complexity" evidence="8">
    <location>
        <begin position="514"/>
        <end position="525"/>
    </location>
</feature>
<keyword evidence="2 7" id="KW-0808">Transferase</keyword>
<dbReference type="InterPro" id="IPR000959">
    <property type="entry name" value="POLO_box_dom"/>
</dbReference>
<evidence type="ECO:0000256" key="4">
    <source>
        <dbReference type="ARBA" id="ARBA00022777"/>
    </source>
</evidence>
<dbReference type="PROSITE" id="PS50011">
    <property type="entry name" value="PROTEIN_KINASE_DOM"/>
    <property type="match status" value="1"/>
</dbReference>
<feature type="compositionally biased region" description="Low complexity" evidence="8">
    <location>
        <begin position="444"/>
        <end position="455"/>
    </location>
</feature>
<dbReference type="InterPro" id="IPR008271">
    <property type="entry name" value="Ser/Thr_kinase_AS"/>
</dbReference>
<dbReference type="PROSITE" id="PS00107">
    <property type="entry name" value="PROTEIN_KINASE_ATP"/>
    <property type="match status" value="1"/>
</dbReference>
<feature type="compositionally biased region" description="Low complexity" evidence="8">
    <location>
        <begin position="535"/>
        <end position="548"/>
    </location>
</feature>
<keyword evidence="5 6" id="KW-0067">ATP-binding</keyword>
<sequence length="1018" mass="110915">MSSSSIHADPPPPIVTEPSGVNYATGPALGKGGFAICHRAERYDGSRPTGQIVALKIVKTKMEPAKLAQKFVTELQIHSKLSHPNIVTFYRAFAFQTSTYVVLELCSNGSLADMLKKRRHLTLPEIRRLVIQVCGAVKYLHNRHIVHRDLKTGNLFLDVNMNVKVGDFGLAALLVTEREMEVRRRTTMCGTPNYLAPEILEKGKGHDEKVDLWAIGVIAYTLAVGKAPFHASTKEEIYKKLRSGTYSWPELNATSDQSSGLRDLVSGLLVPESERLVPDAIASHNFFKMAFVPSSIPASARTVAPTWPEVTLPSANDIRRGYTSGWYELCRESGVGEYTAGQCFQLYNGGRRVRSVVHDIAAEEKEGNTPTMPIPKDKVYMSPINDLDSSDGGVSLPSNDDMNKSTNRGLKELSHNEVASTRPRQAATERASKDADLMPPPKASVRGTGRTGSVRRAARTISEEAAKSAESVKVAMDPSASTTIRVNRTRPTASSSSSAPVARTITSALKELNQSSSTTYQTAATLRVPEEKSSRAATTTRSADASLARRPRGTRSVQGREPTPEQTVHAKAARTVRSCPSPTRDDKPDPLSTLDELRDALPFKYRKKASPIEVIEIHSDSEEAQPSAPSSSSVPTASLHLSKAPQMTSRLPQPQRRDDLSPSIPHTDPTTVLDKLSTFRDNLTAALSSSSSTSPYSPSHAEELPFVSRWVDYSRKHGIGYVLSNGTVGCIINASASRSDATKTHPVTHVLARNGQYWLNRISRDKKFTNLDAVPLQFFEDHGAAGLQRKVFKGLGSVKEGPLADEAERRRILAVLWVKFGRYMCQSLEGSTSETDTQAEEDVPPPSSHGADANKEEVFVRFYQRLGGVGVWVFADGCVQVHFPDHTKFVLSSSARSVSATLLSIEGAAQAAKGKELLPVHVNSRMVVQDFVGELLATSGPGRVRQRLVRVNRVREKLDFVGSVVEQWGRNGGLGIMDEDVGSGERLEWDGGVVAGGEAKGKVERVERVTVGRFGGDK</sequence>
<dbReference type="SUPFAM" id="SSF82615">
    <property type="entry name" value="Polo-box domain"/>
    <property type="match status" value="2"/>
</dbReference>
<keyword evidence="3 6" id="KW-0547">Nucleotide-binding</keyword>
<evidence type="ECO:0000259" key="9">
    <source>
        <dbReference type="PROSITE" id="PS50011"/>
    </source>
</evidence>
<dbReference type="InterPro" id="IPR033701">
    <property type="entry name" value="POLO_box_1"/>
</dbReference>
<proteinExistence type="inferred from homology"/>
<dbReference type="PANTHER" id="PTHR24345">
    <property type="entry name" value="SERINE/THREONINE-PROTEIN KINASE PLK"/>
    <property type="match status" value="1"/>
</dbReference>
<dbReference type="GO" id="GO:0000922">
    <property type="term" value="C:spindle pole"/>
    <property type="evidence" value="ECO:0007669"/>
    <property type="project" value="TreeGrafter"/>
</dbReference>
<feature type="compositionally biased region" description="Basic and acidic residues" evidence="8">
    <location>
        <begin position="583"/>
        <end position="594"/>
    </location>
</feature>
<dbReference type="InterPro" id="IPR036947">
    <property type="entry name" value="POLO_box_dom_sf"/>
</dbReference>
<dbReference type="InterPro" id="IPR000719">
    <property type="entry name" value="Prot_kinase_dom"/>
</dbReference>
<dbReference type="Proteomes" id="UP000033647">
    <property type="component" value="Unassembled WGS sequence"/>
</dbReference>
<evidence type="ECO:0000256" key="6">
    <source>
        <dbReference type="PROSITE-ProRule" id="PRU10141"/>
    </source>
</evidence>
<dbReference type="Gene3D" id="1.10.510.10">
    <property type="entry name" value="Transferase(Phosphotransferase) domain 1"/>
    <property type="match status" value="1"/>
</dbReference>
<feature type="compositionally biased region" description="Polar residues" evidence="8">
    <location>
        <begin position="396"/>
        <end position="408"/>
    </location>
</feature>
<dbReference type="GO" id="GO:0005737">
    <property type="term" value="C:cytoplasm"/>
    <property type="evidence" value="ECO:0007669"/>
    <property type="project" value="TreeGrafter"/>
</dbReference>
<dbReference type="CDD" id="cd13118">
    <property type="entry name" value="POLO_box_1"/>
    <property type="match status" value="1"/>
</dbReference>
<dbReference type="InterPro" id="IPR011009">
    <property type="entry name" value="Kinase-like_dom_sf"/>
</dbReference>
<feature type="compositionally biased region" description="Low complexity" evidence="8">
    <location>
        <begin position="489"/>
        <end position="501"/>
    </location>
</feature>
<evidence type="ECO:0000256" key="2">
    <source>
        <dbReference type="ARBA" id="ARBA00022679"/>
    </source>
</evidence>
<feature type="region of interest" description="Disordered" evidence="8">
    <location>
        <begin position="831"/>
        <end position="852"/>
    </location>
</feature>